<keyword evidence="7 9" id="KW-0503">Monooxygenase</keyword>
<dbReference type="GO" id="GO:0016705">
    <property type="term" value="F:oxidoreductase activity, acting on paired donors, with incorporation or reduction of molecular oxygen"/>
    <property type="evidence" value="ECO:0007669"/>
    <property type="project" value="InterPro"/>
</dbReference>
<keyword evidence="6 8" id="KW-0408">Iron</keyword>
<dbReference type="InterPro" id="IPR002401">
    <property type="entry name" value="Cyt_P450_E_grp-I"/>
</dbReference>
<comment type="similarity">
    <text evidence="2 9">Belongs to the cytochrome P450 family.</text>
</comment>
<dbReference type="PROSITE" id="PS00086">
    <property type="entry name" value="CYTOCHROME_P450"/>
    <property type="match status" value="1"/>
</dbReference>
<dbReference type="Gene3D" id="1.10.630.10">
    <property type="entry name" value="Cytochrome P450"/>
    <property type="match status" value="1"/>
</dbReference>
<keyword evidence="4 8" id="KW-0479">Metal-binding</keyword>
<accession>A0AAD7M549</accession>
<feature type="binding site" description="axial binding residue" evidence="8">
    <location>
        <position position="370"/>
    </location>
    <ligand>
        <name>heme</name>
        <dbReference type="ChEBI" id="CHEBI:30413"/>
    </ligand>
    <ligandPart>
        <name>Fe</name>
        <dbReference type="ChEBI" id="CHEBI:18248"/>
    </ligandPart>
</feature>
<keyword evidence="11" id="KW-1185">Reference proteome</keyword>
<comment type="caution">
    <text evidence="10">The sequence shown here is derived from an EMBL/GenBank/DDBJ whole genome shotgun (WGS) entry which is preliminary data.</text>
</comment>
<dbReference type="AlphaFoldDB" id="A0AAD7M549"/>
<reference evidence="10" key="1">
    <citation type="journal article" date="2023" name="Science">
        <title>Elucidation of the pathway for biosynthesis of saponin adjuvants from the soapbark tree.</title>
        <authorList>
            <person name="Reed J."/>
            <person name="Orme A."/>
            <person name="El-Demerdash A."/>
            <person name="Owen C."/>
            <person name="Martin L.B.B."/>
            <person name="Misra R.C."/>
            <person name="Kikuchi S."/>
            <person name="Rejzek M."/>
            <person name="Martin A.C."/>
            <person name="Harkess A."/>
            <person name="Leebens-Mack J."/>
            <person name="Louveau T."/>
            <person name="Stephenson M.J."/>
            <person name="Osbourn A."/>
        </authorList>
    </citation>
    <scope>NUCLEOTIDE SEQUENCE</scope>
    <source>
        <strain evidence="10">S10</strain>
    </source>
</reference>
<dbReference type="GO" id="GO:0005506">
    <property type="term" value="F:iron ion binding"/>
    <property type="evidence" value="ECO:0007669"/>
    <property type="project" value="InterPro"/>
</dbReference>
<evidence type="ECO:0000256" key="1">
    <source>
        <dbReference type="ARBA" id="ARBA00001971"/>
    </source>
</evidence>
<dbReference type="PRINTS" id="PR00385">
    <property type="entry name" value="P450"/>
</dbReference>
<evidence type="ECO:0000256" key="6">
    <source>
        <dbReference type="ARBA" id="ARBA00023004"/>
    </source>
</evidence>
<evidence type="ECO:0000256" key="9">
    <source>
        <dbReference type="RuleBase" id="RU000461"/>
    </source>
</evidence>
<dbReference type="GO" id="GO:0004497">
    <property type="term" value="F:monooxygenase activity"/>
    <property type="evidence" value="ECO:0007669"/>
    <property type="project" value="UniProtKB-KW"/>
</dbReference>
<proteinExistence type="inferred from homology"/>
<sequence length="431" mass="49049">MLSPTPSSTVIVPNFLNLPHGICTANPTNIQHLLQSNFSNYVKGSRFHDVLHELLGDGIFNVDGNLWTVQRKIASHDFNTKSLRNFISDTVESGISNRLLPYLSAASLAEKPTDLQDVLQRFTFSNVLKVAFGIEVDLNEKEVDNLQFVRAFDLAVEIASSRFTSPLPLTWQLKRFLRIGCEARFADAIKVIDIYAMEIIKSREKEQENEWLGRENRDLLSRFLSLNDIVSFDDGNHKRKFLRDIIICFILAGKDSTSTALTWFFWLISAHPRVAELIYTELMSVATAAAEEEKEKEKEVFVLRYDELKNLHYLHAALSESMRLFPPLPINSRLAVEDDVLPDGTHVKRGVFRPFDQFQYPVFHGGPRICLGKEMAYVQMKSVAASILHEYEIVALDGGGTAEKMMNPPYMLSLTLKMKGGFPVKLKRRRH</sequence>
<dbReference type="PANTHER" id="PTHR24296">
    <property type="entry name" value="CYTOCHROME P450"/>
    <property type="match status" value="1"/>
</dbReference>
<evidence type="ECO:0000313" key="10">
    <source>
        <dbReference type="EMBL" id="KAJ7969963.1"/>
    </source>
</evidence>
<evidence type="ECO:0000256" key="4">
    <source>
        <dbReference type="ARBA" id="ARBA00022723"/>
    </source>
</evidence>
<dbReference type="GO" id="GO:0020037">
    <property type="term" value="F:heme binding"/>
    <property type="evidence" value="ECO:0007669"/>
    <property type="project" value="InterPro"/>
</dbReference>
<dbReference type="EMBL" id="JARAOO010000004">
    <property type="protein sequence ID" value="KAJ7969963.1"/>
    <property type="molecule type" value="Genomic_DNA"/>
</dbReference>
<dbReference type="Proteomes" id="UP001163823">
    <property type="component" value="Chromosome 4"/>
</dbReference>
<dbReference type="InterPro" id="IPR001128">
    <property type="entry name" value="Cyt_P450"/>
</dbReference>
<evidence type="ECO:0000256" key="5">
    <source>
        <dbReference type="ARBA" id="ARBA00023002"/>
    </source>
</evidence>
<evidence type="ECO:0000256" key="7">
    <source>
        <dbReference type="ARBA" id="ARBA00023033"/>
    </source>
</evidence>
<comment type="cofactor">
    <cofactor evidence="1 8">
        <name>heme</name>
        <dbReference type="ChEBI" id="CHEBI:30413"/>
    </cofactor>
</comment>
<dbReference type="InterPro" id="IPR017972">
    <property type="entry name" value="Cyt_P450_CS"/>
</dbReference>
<dbReference type="GO" id="GO:0006629">
    <property type="term" value="P:lipid metabolic process"/>
    <property type="evidence" value="ECO:0007669"/>
    <property type="project" value="UniProtKB-ARBA"/>
</dbReference>
<keyword evidence="5 9" id="KW-0560">Oxidoreductase</keyword>
<dbReference type="SUPFAM" id="SSF48264">
    <property type="entry name" value="Cytochrome P450"/>
    <property type="match status" value="1"/>
</dbReference>
<evidence type="ECO:0000313" key="11">
    <source>
        <dbReference type="Proteomes" id="UP001163823"/>
    </source>
</evidence>
<dbReference type="PRINTS" id="PR00463">
    <property type="entry name" value="EP450I"/>
</dbReference>
<dbReference type="KEGG" id="qsa:O6P43_008220"/>
<evidence type="ECO:0000256" key="3">
    <source>
        <dbReference type="ARBA" id="ARBA00022617"/>
    </source>
</evidence>
<keyword evidence="3 8" id="KW-0349">Heme</keyword>
<protein>
    <submittedName>
        <fullName evidence="10">Cytochrome P450</fullName>
    </submittedName>
</protein>
<dbReference type="CDD" id="cd11064">
    <property type="entry name" value="CYP86A"/>
    <property type="match status" value="1"/>
</dbReference>
<name>A0AAD7M549_QUISA</name>
<evidence type="ECO:0000256" key="8">
    <source>
        <dbReference type="PIRSR" id="PIRSR602401-1"/>
    </source>
</evidence>
<dbReference type="InterPro" id="IPR036396">
    <property type="entry name" value="Cyt_P450_sf"/>
</dbReference>
<organism evidence="10 11">
    <name type="scientific">Quillaja saponaria</name>
    <name type="common">Soap bark tree</name>
    <dbReference type="NCBI Taxonomy" id="32244"/>
    <lineage>
        <taxon>Eukaryota</taxon>
        <taxon>Viridiplantae</taxon>
        <taxon>Streptophyta</taxon>
        <taxon>Embryophyta</taxon>
        <taxon>Tracheophyta</taxon>
        <taxon>Spermatophyta</taxon>
        <taxon>Magnoliopsida</taxon>
        <taxon>eudicotyledons</taxon>
        <taxon>Gunneridae</taxon>
        <taxon>Pentapetalae</taxon>
        <taxon>rosids</taxon>
        <taxon>fabids</taxon>
        <taxon>Fabales</taxon>
        <taxon>Quillajaceae</taxon>
        <taxon>Quillaja</taxon>
    </lineage>
</organism>
<evidence type="ECO:0000256" key="2">
    <source>
        <dbReference type="ARBA" id="ARBA00010617"/>
    </source>
</evidence>
<gene>
    <name evidence="10" type="ORF">O6P43_008220</name>
</gene>
<dbReference type="Pfam" id="PF00067">
    <property type="entry name" value="p450"/>
    <property type="match status" value="2"/>
</dbReference>